<dbReference type="SUPFAM" id="SSF64307">
    <property type="entry name" value="SirA-like"/>
    <property type="match status" value="1"/>
</dbReference>
<evidence type="ECO:0000313" key="3">
    <source>
        <dbReference type="Proteomes" id="UP000321638"/>
    </source>
</evidence>
<dbReference type="Pfam" id="PF01206">
    <property type="entry name" value="TusA"/>
    <property type="match status" value="1"/>
</dbReference>
<dbReference type="Gene3D" id="3.30.110.40">
    <property type="entry name" value="TusA-like domain"/>
    <property type="match status" value="1"/>
</dbReference>
<sequence length="78" mass="8545">MSPEASIDITGDVCPMTFVRVKLALEKLPSGAVLRVRLNAGEPLRNVPRSARAEGHEILELVPEAEGSSIHRLMLRRS</sequence>
<dbReference type="CDD" id="cd00291">
    <property type="entry name" value="SirA_YedF_YeeD"/>
    <property type="match status" value="1"/>
</dbReference>
<dbReference type="OrthoDB" id="9794210at2"/>
<dbReference type="Proteomes" id="UP000321638">
    <property type="component" value="Unassembled WGS sequence"/>
</dbReference>
<protein>
    <submittedName>
        <fullName evidence="2">Sulfurtransferase TusA family protein</fullName>
    </submittedName>
</protein>
<evidence type="ECO:0000313" key="2">
    <source>
        <dbReference type="EMBL" id="TXL81861.1"/>
    </source>
</evidence>
<keyword evidence="3" id="KW-1185">Reference proteome</keyword>
<feature type="domain" description="UPF0033" evidence="1">
    <location>
        <begin position="7"/>
        <end position="31"/>
    </location>
</feature>
<dbReference type="RefSeq" id="WP_147845217.1">
    <property type="nucleotide sequence ID" value="NZ_VDUZ01000002.1"/>
</dbReference>
<organism evidence="2 3">
    <name type="scientific">Vineibacter terrae</name>
    <dbReference type="NCBI Taxonomy" id="2586908"/>
    <lineage>
        <taxon>Bacteria</taxon>
        <taxon>Pseudomonadati</taxon>
        <taxon>Pseudomonadota</taxon>
        <taxon>Alphaproteobacteria</taxon>
        <taxon>Hyphomicrobiales</taxon>
        <taxon>Vineibacter</taxon>
    </lineage>
</organism>
<dbReference type="AlphaFoldDB" id="A0A5C8PUW5"/>
<dbReference type="PROSITE" id="PS01148">
    <property type="entry name" value="UPF0033"/>
    <property type="match status" value="1"/>
</dbReference>
<name>A0A5C8PUW5_9HYPH</name>
<dbReference type="EMBL" id="VDUZ01000002">
    <property type="protein sequence ID" value="TXL81861.1"/>
    <property type="molecule type" value="Genomic_DNA"/>
</dbReference>
<keyword evidence="2" id="KW-0808">Transferase</keyword>
<dbReference type="InterPro" id="IPR036868">
    <property type="entry name" value="TusA-like_sf"/>
</dbReference>
<gene>
    <name evidence="2" type="ORF">FHP25_02000</name>
</gene>
<evidence type="ECO:0000259" key="1">
    <source>
        <dbReference type="PROSITE" id="PS01148"/>
    </source>
</evidence>
<dbReference type="InterPro" id="IPR001455">
    <property type="entry name" value="TusA-like"/>
</dbReference>
<dbReference type="GO" id="GO:0016740">
    <property type="term" value="F:transferase activity"/>
    <property type="evidence" value="ECO:0007669"/>
    <property type="project" value="UniProtKB-KW"/>
</dbReference>
<comment type="caution">
    <text evidence="2">The sequence shown here is derived from an EMBL/GenBank/DDBJ whole genome shotgun (WGS) entry which is preliminary data.</text>
</comment>
<proteinExistence type="predicted"/>
<reference evidence="2 3" key="1">
    <citation type="submission" date="2019-06" db="EMBL/GenBank/DDBJ databases">
        <title>New taxonomy in bacterial strain CC-CFT640, isolated from vineyard.</title>
        <authorList>
            <person name="Lin S.-Y."/>
            <person name="Tsai C.-F."/>
            <person name="Young C.-C."/>
        </authorList>
    </citation>
    <scope>NUCLEOTIDE SEQUENCE [LARGE SCALE GENOMIC DNA]</scope>
    <source>
        <strain evidence="2 3">CC-CFT640</strain>
    </source>
</reference>
<accession>A0A5C8PUW5</accession>